<proteinExistence type="predicted"/>
<comment type="caution">
    <text evidence="2">The sequence shown here is derived from an EMBL/GenBank/DDBJ whole genome shotgun (WGS) entry which is preliminary data.</text>
</comment>
<dbReference type="Pfam" id="PF03009">
    <property type="entry name" value="GDPD"/>
    <property type="match status" value="1"/>
</dbReference>
<sequence>MTHPYFAKTRHPRVLAHRGLVTAAGEDSGVWENSAVAFAAAHAAGVEYIETDCHLTADGDVVLLHDPDLSRLNGDERAVADIGTRELRDIFAGHGGLLTAGEALDAFPEVRFNIDVKTDAAAVTLGRVVAPHAHRVLVTSFSDARRRVAVAAAVDAGADIRPATSGGSRTIAQMVARSALRLSPARLLRDLDALQIPERQRGIHVLTPALLRAAHRHGVEVHVWTVNDPADMTRLVAAGVDGVVSDRADLALEVLGAP</sequence>
<accession>A0A0M2HN86</accession>
<dbReference type="OrthoDB" id="5241788at2"/>
<dbReference type="InterPro" id="IPR030395">
    <property type="entry name" value="GP_PDE_dom"/>
</dbReference>
<dbReference type="RefSeq" id="WP_045258588.1">
    <property type="nucleotide sequence ID" value="NZ_JYJB01000010.1"/>
</dbReference>
<dbReference type="SUPFAM" id="SSF51695">
    <property type="entry name" value="PLC-like phosphodiesterases"/>
    <property type="match status" value="1"/>
</dbReference>
<dbReference type="GO" id="GO:0008081">
    <property type="term" value="F:phosphoric diester hydrolase activity"/>
    <property type="evidence" value="ECO:0007669"/>
    <property type="project" value="InterPro"/>
</dbReference>
<dbReference type="PROSITE" id="PS51704">
    <property type="entry name" value="GP_PDE"/>
    <property type="match status" value="1"/>
</dbReference>
<dbReference type="Proteomes" id="UP000033900">
    <property type="component" value="Unassembled WGS sequence"/>
</dbReference>
<dbReference type="PATRIC" id="fig|273678.4.peg.3029"/>
<evidence type="ECO:0000313" key="3">
    <source>
        <dbReference type="Proteomes" id="UP000033900"/>
    </source>
</evidence>
<evidence type="ECO:0000313" key="2">
    <source>
        <dbReference type="EMBL" id="KJL46398.1"/>
    </source>
</evidence>
<protein>
    <submittedName>
        <fullName evidence="2">Cytoplasmic glycerophosphodiester phosphodiesterase</fullName>
    </submittedName>
</protein>
<keyword evidence="3" id="KW-1185">Reference proteome</keyword>
<organism evidence="2 3">
    <name type="scientific">Microbacterium hydrocarbonoxydans</name>
    <dbReference type="NCBI Taxonomy" id="273678"/>
    <lineage>
        <taxon>Bacteria</taxon>
        <taxon>Bacillati</taxon>
        <taxon>Actinomycetota</taxon>
        <taxon>Actinomycetes</taxon>
        <taxon>Micrococcales</taxon>
        <taxon>Microbacteriaceae</taxon>
        <taxon>Microbacterium</taxon>
    </lineage>
</organism>
<evidence type="ECO:0000259" key="1">
    <source>
        <dbReference type="PROSITE" id="PS51704"/>
    </source>
</evidence>
<dbReference type="Gene3D" id="3.20.20.190">
    <property type="entry name" value="Phosphatidylinositol (PI) phosphodiesterase"/>
    <property type="match status" value="1"/>
</dbReference>
<name>A0A0M2HN86_9MICO</name>
<dbReference type="STRING" id="273678.RS84_03030"/>
<dbReference type="GO" id="GO:0006629">
    <property type="term" value="P:lipid metabolic process"/>
    <property type="evidence" value="ECO:0007669"/>
    <property type="project" value="InterPro"/>
</dbReference>
<dbReference type="PANTHER" id="PTHR43805:SF1">
    <property type="entry name" value="GP-PDE DOMAIN-CONTAINING PROTEIN"/>
    <property type="match status" value="1"/>
</dbReference>
<dbReference type="EMBL" id="JYJB01000010">
    <property type="protein sequence ID" value="KJL46398.1"/>
    <property type="molecule type" value="Genomic_DNA"/>
</dbReference>
<gene>
    <name evidence="2" type="ORF">RS84_03030</name>
</gene>
<dbReference type="InterPro" id="IPR017946">
    <property type="entry name" value="PLC-like_Pdiesterase_TIM-brl"/>
</dbReference>
<dbReference type="AlphaFoldDB" id="A0A0M2HN86"/>
<feature type="domain" description="GP-PDE" evidence="1">
    <location>
        <begin position="12"/>
        <end position="255"/>
    </location>
</feature>
<reference evidence="2 3" key="1">
    <citation type="submission" date="2015-02" db="EMBL/GenBank/DDBJ databases">
        <title>Draft genome sequences of ten Microbacterium spp. with emphasis on heavy metal contaminated environments.</title>
        <authorList>
            <person name="Corretto E."/>
        </authorList>
    </citation>
    <scope>NUCLEOTIDE SEQUENCE [LARGE SCALE GENOMIC DNA]</scope>
    <source>
        <strain evidence="2 3">SA35</strain>
    </source>
</reference>
<dbReference type="PANTHER" id="PTHR43805">
    <property type="entry name" value="GLYCEROPHOSPHORYL DIESTER PHOSPHODIESTERASE"/>
    <property type="match status" value="1"/>
</dbReference>